<feature type="region of interest" description="Disordered" evidence="9">
    <location>
        <begin position="1155"/>
        <end position="1178"/>
    </location>
</feature>
<dbReference type="FunFam" id="1.20.58.60:FF:000389">
    <property type="entry name" value="Microtubule-actin crosslinking factor 1"/>
    <property type="match status" value="1"/>
</dbReference>
<feature type="domain" description="GAR" evidence="11">
    <location>
        <begin position="5235"/>
        <end position="5313"/>
    </location>
</feature>
<dbReference type="PANTHER" id="PTHR23169:SF25">
    <property type="entry name" value="MICROTUBULE-ACTIN CROSS-LINKING FACTOR 1, ISOFORMS 1_2_3_4_5"/>
    <property type="match status" value="1"/>
</dbReference>
<feature type="compositionally biased region" description="Basic and acidic residues" evidence="9">
    <location>
        <begin position="1286"/>
        <end position="1298"/>
    </location>
</feature>
<feature type="compositionally biased region" description="Basic and acidic residues" evidence="9">
    <location>
        <begin position="599"/>
        <end position="611"/>
    </location>
</feature>
<name>A0A7M4FBG7_CROPO</name>
<feature type="region of interest" description="Disordered" evidence="9">
    <location>
        <begin position="529"/>
        <end position="550"/>
    </location>
</feature>
<feature type="coiled-coil region" evidence="8">
    <location>
        <begin position="2349"/>
        <end position="2444"/>
    </location>
</feature>
<keyword evidence="5" id="KW-0677">Repeat</keyword>
<dbReference type="InterPro" id="IPR035915">
    <property type="entry name" value="Plakin_repeat_sf"/>
</dbReference>
<dbReference type="FunFam" id="1.20.58.60:FF:000097">
    <property type="entry name" value="microtubule-actin cross-linking factor 1 isoform X2"/>
    <property type="match status" value="1"/>
</dbReference>
<evidence type="ECO:0000313" key="12">
    <source>
        <dbReference type="Ensembl" id="ENSCPRP00005022585.1"/>
    </source>
</evidence>
<feature type="coiled-coil region" evidence="8">
    <location>
        <begin position="4320"/>
        <end position="4354"/>
    </location>
</feature>
<feature type="compositionally biased region" description="Low complexity" evidence="9">
    <location>
        <begin position="5432"/>
        <end position="5446"/>
    </location>
</feature>
<dbReference type="Pfam" id="PF13499">
    <property type="entry name" value="EF-hand_7"/>
    <property type="match status" value="1"/>
</dbReference>
<feature type="compositionally biased region" description="Polar residues" evidence="9">
    <location>
        <begin position="5398"/>
        <end position="5421"/>
    </location>
</feature>
<evidence type="ECO:0000256" key="8">
    <source>
        <dbReference type="SAM" id="Coils"/>
    </source>
</evidence>
<feature type="compositionally biased region" description="Basic and acidic residues" evidence="9">
    <location>
        <begin position="1163"/>
        <end position="1178"/>
    </location>
</feature>
<feature type="coiled-coil region" evidence="8">
    <location>
        <begin position="1917"/>
        <end position="1944"/>
    </location>
</feature>
<dbReference type="FunFam" id="1.20.58.60:FF:000084">
    <property type="entry name" value="microtubule-actin cross-linking factor 1 isoform X2"/>
    <property type="match status" value="1"/>
</dbReference>
<dbReference type="FunFam" id="1.20.58.60:FF:000012">
    <property type="entry name" value="Microtubule-actin cross-linking factor 1"/>
    <property type="match status" value="1"/>
</dbReference>
<dbReference type="FunFam" id="1.20.58.60:FF:000095">
    <property type="entry name" value="microtubule-actin cross-linking factor 1 isoform X2"/>
    <property type="match status" value="1"/>
</dbReference>
<dbReference type="FunFam" id="1.20.58.60:FF:000001">
    <property type="entry name" value="Microtubule-actin cross-linking factor 1"/>
    <property type="match status" value="3"/>
</dbReference>
<dbReference type="FunFam" id="1.20.58.60:FF:000087">
    <property type="entry name" value="microtubule-actin cross-linking factor 1 isoform X2"/>
    <property type="match status" value="1"/>
</dbReference>
<dbReference type="SMART" id="SM00250">
    <property type="entry name" value="PLEC"/>
    <property type="match status" value="18"/>
</dbReference>
<feature type="coiled-coil region" evidence="8">
    <location>
        <begin position="1831"/>
        <end position="1872"/>
    </location>
</feature>
<dbReference type="FunFam" id="1.20.58.60:FF:000088">
    <property type="entry name" value="microtubule-actin cross-linking factor 1 isoform X2"/>
    <property type="match status" value="1"/>
</dbReference>
<protein>
    <submittedName>
        <fullName evidence="12">Microtubule actin crosslinking factor 1</fullName>
    </submittedName>
</protein>
<feature type="region of interest" description="Disordered" evidence="9">
    <location>
        <begin position="380"/>
        <end position="404"/>
    </location>
</feature>
<feature type="domain" description="EF-hand" evidence="10">
    <location>
        <begin position="5159"/>
        <end position="5194"/>
    </location>
</feature>
<dbReference type="FunFam" id="1.20.58.60:FF:000021">
    <property type="entry name" value="Microtubule-actin cross-linking factor 1"/>
    <property type="match status" value="1"/>
</dbReference>
<evidence type="ECO:0000256" key="2">
    <source>
        <dbReference type="ARBA" id="ARBA00022490"/>
    </source>
</evidence>
<dbReference type="Gene3D" id="3.30.920.20">
    <property type="entry name" value="Gas2-like domain"/>
    <property type="match status" value="1"/>
</dbReference>
<dbReference type="GeneTree" id="ENSGT00940000155824"/>
<dbReference type="FunFam" id="1.20.58.60:FF:000134">
    <property type="entry name" value="microtubule-actin cross-linking factor 1 isoform X4"/>
    <property type="match status" value="1"/>
</dbReference>
<feature type="compositionally biased region" description="Basic and acidic residues" evidence="9">
    <location>
        <begin position="1372"/>
        <end position="1383"/>
    </location>
</feature>
<feature type="compositionally biased region" description="Low complexity" evidence="9">
    <location>
        <begin position="5349"/>
        <end position="5383"/>
    </location>
</feature>
<feature type="compositionally biased region" description="Low complexity" evidence="9">
    <location>
        <begin position="5472"/>
        <end position="5483"/>
    </location>
</feature>
<dbReference type="FunFam" id="1.20.58.60:FF:000048">
    <property type="entry name" value="microtubule-actin cross-linking factor 1 isoform X3"/>
    <property type="match status" value="1"/>
</dbReference>
<dbReference type="SMART" id="SM00243">
    <property type="entry name" value="GAS2"/>
    <property type="match status" value="1"/>
</dbReference>
<dbReference type="Proteomes" id="UP000594220">
    <property type="component" value="Unplaced"/>
</dbReference>
<dbReference type="FunFam" id="1.20.58.60:FF:000061">
    <property type="entry name" value="microtubule-actin cross-linking factor 1 isoform X3"/>
    <property type="match status" value="1"/>
</dbReference>
<feature type="region of interest" description="Disordered" evidence="9">
    <location>
        <begin position="599"/>
        <end position="629"/>
    </location>
</feature>
<comment type="subcellular location">
    <subcellularLocation>
        <location evidence="1">Cytoplasm</location>
        <location evidence="1">Cytoskeleton</location>
    </subcellularLocation>
</comment>
<feature type="compositionally biased region" description="Polar residues" evidence="9">
    <location>
        <begin position="5461"/>
        <end position="5471"/>
    </location>
</feature>
<feature type="coiled-coil region" evidence="8">
    <location>
        <begin position="2847"/>
        <end position="2881"/>
    </location>
</feature>
<dbReference type="GO" id="GO:0005737">
    <property type="term" value="C:cytoplasm"/>
    <property type="evidence" value="ECO:0007669"/>
    <property type="project" value="TreeGrafter"/>
</dbReference>
<dbReference type="InterPro" id="IPR002017">
    <property type="entry name" value="Spectrin_repeat"/>
</dbReference>
<keyword evidence="8" id="KW-0175">Coiled coil</keyword>
<dbReference type="CDD" id="cd00051">
    <property type="entry name" value="EFh"/>
    <property type="match status" value="1"/>
</dbReference>
<dbReference type="FunFam" id="1.20.58.60:FF:000008">
    <property type="entry name" value="microtubule-actin cross-linking factor 1"/>
    <property type="match status" value="2"/>
</dbReference>
<evidence type="ECO:0000256" key="1">
    <source>
        <dbReference type="ARBA" id="ARBA00004245"/>
    </source>
</evidence>
<feature type="compositionally biased region" description="Polar residues" evidence="9">
    <location>
        <begin position="5084"/>
        <end position="5099"/>
    </location>
</feature>
<feature type="compositionally biased region" description="Low complexity" evidence="9">
    <location>
        <begin position="5492"/>
        <end position="5504"/>
    </location>
</feature>
<dbReference type="InterPro" id="IPR001101">
    <property type="entry name" value="Plectin_repeat"/>
</dbReference>
<dbReference type="InterPro" id="IPR043197">
    <property type="entry name" value="Plakin"/>
</dbReference>
<keyword evidence="3" id="KW-0597">Phosphoprotein</keyword>
<dbReference type="FunFam" id="1.20.58.60:FF:000022">
    <property type="entry name" value="Microtubule-actin cross-linking factor 1"/>
    <property type="match status" value="1"/>
</dbReference>
<dbReference type="SUPFAM" id="SSF75399">
    <property type="entry name" value="Plakin repeat"/>
    <property type="match status" value="5"/>
</dbReference>
<dbReference type="FunFam" id="3.90.1290.10:FF:000003">
    <property type="entry name" value="microtubule-actin cross-linking factor 1 isoform X1"/>
    <property type="match status" value="1"/>
</dbReference>
<keyword evidence="13" id="KW-1185">Reference proteome</keyword>
<dbReference type="GO" id="GO:0008017">
    <property type="term" value="F:microtubule binding"/>
    <property type="evidence" value="ECO:0007669"/>
    <property type="project" value="InterPro"/>
</dbReference>
<dbReference type="FunFam" id="1.10.238.10:FF:000013">
    <property type="entry name" value="Microtubule-actin cross-linking factor 1"/>
    <property type="match status" value="1"/>
</dbReference>
<feature type="domain" description="EF-hand" evidence="10">
    <location>
        <begin position="5195"/>
        <end position="5230"/>
    </location>
</feature>
<organism evidence="12 13">
    <name type="scientific">Crocodylus porosus</name>
    <name type="common">Saltwater crocodile</name>
    <name type="synonym">Estuarine crocodile</name>
    <dbReference type="NCBI Taxonomy" id="8502"/>
    <lineage>
        <taxon>Eukaryota</taxon>
        <taxon>Metazoa</taxon>
        <taxon>Chordata</taxon>
        <taxon>Craniata</taxon>
        <taxon>Vertebrata</taxon>
        <taxon>Euteleostomi</taxon>
        <taxon>Archelosauria</taxon>
        <taxon>Archosauria</taxon>
        <taxon>Crocodylia</taxon>
        <taxon>Longirostres</taxon>
        <taxon>Crocodylidae</taxon>
        <taxon>Crocodylus</taxon>
    </lineage>
</organism>
<accession>A0A7M4FBG7</accession>
<dbReference type="InterPro" id="IPR002048">
    <property type="entry name" value="EF_hand_dom"/>
</dbReference>
<proteinExistence type="predicted"/>
<dbReference type="InterPro" id="IPR018159">
    <property type="entry name" value="Spectrin/alpha-actinin"/>
</dbReference>
<evidence type="ECO:0000256" key="4">
    <source>
        <dbReference type="ARBA" id="ARBA00022723"/>
    </source>
</evidence>
<feature type="region of interest" description="Disordered" evidence="9">
    <location>
        <begin position="1268"/>
        <end position="1383"/>
    </location>
</feature>
<dbReference type="InterPro" id="IPR036534">
    <property type="entry name" value="GAR_dom_sf"/>
</dbReference>
<dbReference type="FunFam" id="1.20.58.60:FF:000031">
    <property type="entry name" value="Microtubule-actin cross-linking factor 1"/>
    <property type="match status" value="1"/>
</dbReference>
<evidence type="ECO:0000256" key="9">
    <source>
        <dbReference type="SAM" id="MobiDB-lite"/>
    </source>
</evidence>
<evidence type="ECO:0000256" key="5">
    <source>
        <dbReference type="ARBA" id="ARBA00022737"/>
    </source>
</evidence>
<dbReference type="SUPFAM" id="SSF46966">
    <property type="entry name" value="Spectrin repeat"/>
    <property type="match status" value="25"/>
</dbReference>
<dbReference type="FunFam" id="3.30.920.20:FF:000001">
    <property type="entry name" value="Microtubule-actin cross-linking factor 1"/>
    <property type="match status" value="1"/>
</dbReference>
<dbReference type="GO" id="GO:0042060">
    <property type="term" value="P:wound healing"/>
    <property type="evidence" value="ECO:0007669"/>
    <property type="project" value="TreeGrafter"/>
</dbReference>
<dbReference type="Gene3D" id="1.10.238.10">
    <property type="entry name" value="EF-hand"/>
    <property type="match status" value="1"/>
</dbReference>
<dbReference type="Ensembl" id="ENSCPRT00005026401.1">
    <property type="protein sequence ID" value="ENSCPRP00005022585.1"/>
    <property type="gene ID" value="ENSCPRG00005015669.1"/>
</dbReference>
<dbReference type="Pfam" id="PF00435">
    <property type="entry name" value="Spectrin"/>
    <property type="match status" value="16"/>
</dbReference>
<dbReference type="GO" id="GO:0045104">
    <property type="term" value="P:intermediate filament cytoskeleton organization"/>
    <property type="evidence" value="ECO:0007669"/>
    <property type="project" value="InterPro"/>
</dbReference>
<dbReference type="SMART" id="SM00054">
    <property type="entry name" value="EFh"/>
    <property type="match status" value="2"/>
</dbReference>
<keyword evidence="6" id="KW-0106">Calcium</keyword>
<feature type="coiled-coil region" evidence="8">
    <location>
        <begin position="3126"/>
        <end position="3160"/>
    </location>
</feature>
<feature type="compositionally biased region" description="Basic and acidic residues" evidence="9">
    <location>
        <begin position="1310"/>
        <end position="1324"/>
    </location>
</feature>
<dbReference type="SUPFAM" id="SSF143575">
    <property type="entry name" value="GAS2 domain-like"/>
    <property type="match status" value="1"/>
</dbReference>
<dbReference type="SUPFAM" id="SSF47473">
    <property type="entry name" value="EF-hand"/>
    <property type="match status" value="1"/>
</dbReference>
<dbReference type="InterPro" id="IPR011992">
    <property type="entry name" value="EF-hand-dom_pair"/>
</dbReference>
<dbReference type="InterPro" id="IPR003108">
    <property type="entry name" value="GAR_dom"/>
</dbReference>
<dbReference type="Pfam" id="PF00681">
    <property type="entry name" value="Plectin"/>
    <property type="match status" value="8"/>
</dbReference>
<reference evidence="12" key="1">
    <citation type="submission" date="2025-08" db="UniProtKB">
        <authorList>
            <consortium name="Ensembl"/>
        </authorList>
    </citation>
    <scope>IDENTIFICATION</scope>
</reference>
<dbReference type="FunFam" id="1.20.58.60:FF:000234">
    <property type="entry name" value="microtubule-actin cross-linking factor 1 isoform X6"/>
    <property type="match status" value="1"/>
</dbReference>
<dbReference type="Pfam" id="PF02187">
    <property type="entry name" value="GAS2"/>
    <property type="match status" value="1"/>
</dbReference>
<dbReference type="GO" id="GO:0005198">
    <property type="term" value="F:structural molecule activity"/>
    <property type="evidence" value="ECO:0007669"/>
    <property type="project" value="TreeGrafter"/>
</dbReference>
<feature type="compositionally biased region" description="Basic and acidic residues" evidence="9">
    <location>
        <begin position="1224"/>
        <end position="1244"/>
    </location>
</feature>
<dbReference type="GO" id="GO:0015630">
    <property type="term" value="C:microtubule cytoskeleton"/>
    <property type="evidence" value="ECO:0007669"/>
    <property type="project" value="UniProtKB-ARBA"/>
</dbReference>
<gene>
    <name evidence="12" type="primary">MACF1</name>
</gene>
<dbReference type="SMART" id="SM00150">
    <property type="entry name" value="SPEC"/>
    <property type="match status" value="28"/>
</dbReference>
<dbReference type="FunFam" id="1.20.58.60:FF:000167">
    <property type="entry name" value="microtubule-actin cross-linking factor 1 isoform X9"/>
    <property type="match status" value="1"/>
</dbReference>
<feature type="region of interest" description="Disordered" evidence="9">
    <location>
        <begin position="1887"/>
        <end position="1911"/>
    </location>
</feature>
<keyword evidence="7" id="KW-0206">Cytoskeleton</keyword>
<dbReference type="Gene3D" id="3.90.1290.10">
    <property type="entry name" value="Plakin repeat"/>
    <property type="match status" value="6"/>
</dbReference>
<sequence length="5510" mass="618700">MQKGLIDQDTGLVLLEAQLIMSGLVVPETSEKLSLAESLARNIVDDRMLQQLQELQEALHLIDQMSFERKQLLPVVAAIEERKISESLGLKILEVHLVTGGFIDPSSQDRISMEKALQKGLITTQTHSKLVSRLRSARDVIDPNTAEKISLTELMQRCIIHQETGLQLLPVKQLAGGMVSLKSGRKVSIFRAVQEGLIDREVTVRLLEAQLFAGGIADPKTGHRLTVDEAVRHYLIDQDMACALLIRQVQTGGIIDTITGERLTIDEAVKKDLVASKIALVILESLRSFVGLLWPESGEILPVADALEQGLLSTDLACKILNKRRFIQALFVPETTEILSWKKAVEQGVLEGEVAKRLKSIAIPDMMPSMQLAGSPARSKLSLSSAGRSPPGQEEQSDSLPRSKDERLMVHLMTHSYINIHNGHKLLLVDEKLIDLTKAFLQAQENGSNADLVEGREESYEELEVLEEVKVTGSVAIGSAPLEDEVKALIMKDQGKSVKPVSIKSQIDSELGKEQRLATTKPESLFELSRQESVRDPGGISLAMKPGEPEEMPVEAEKAPGVPVLSVDEARSLKHRDGAPEPAMGGVKKEICISVKEEVGSRSVEGEEMKPPETGQEEMEERQSEKAQSAKALEVEKQAMKEVSVGYSIDEPSLLIQRPGEREGDDTLKMLVAQLQGGGILHEQTGKTLLLNEAVSCGVVPSHTAVKVMEEMKMFNGFFDSQTCESLTTDEVINEGLMDEKLLQKVLACDKAVSGVLDPCNNAIYSVKDAAEIGLLDKETAARILEGQVVTGGIVDLKRDKKISVTLASNLGLIEPSGQEDLIKLEKASKGKGTDETARQKLVGLQAETSGIMDPKTKQPLTIVQSVERGLLDKEKARQLLTKQIADGGIIHHASGMRLSVNNAMKHGLIDRDLCTELLKAESVCLHCYVHPETKERVSLRQAVSSGLANPELQSKVQEIQALSGSVFDPVSGGRLTLSQAVKEGLLPEPVVEKAMVSSEMRHGIVDPETCMLVPYSELIKKCKIDIESGQRYLEIHPFRAMKDEVTGRMLTCAQAVKLGKADLLPTLRVLQAQADTGGIVKVDNGDRLSLKSALEQGLVDVEMARIIASHQVMTGGIVDPDSGERLILKEAVERGLISQELTAAIQGAVGLPSDKSAPGELSEVRPQKVAENTAAREERLKKGVRKSKMRAKKPLNEDLVGSIVAAQEPEEREGLGVAEEQWFADKTRPQSSRDKDKTEKARIQEEQVAAVVVSEGGQRTVRVEEVMDGSGAVETGPKESTWLDQGREEKARTKSSEPLKTAVHKKHAENRLGDKVTGKHPETQHQTLVAESLGGPKTLSGADLKLTERKKTKKKKAGQGSVPEEATLLEKSSKEKRAFPTPEAKETLLRTIEEELISSAREPKRETPTKELAGGLLGDLAEQKQTEVSEEQMAEKEGKLIALGAEDHIAEDEQMTITPESVTPQEASGEIRNGLDFFVATVVSKKRCLEHDEKLVSYLSMLRDIEMRIKHVQPIGQTLTALQDLLHQAEVLDAELKELRSPVNRELDSVKWIVANPPQEVPEQLLKALEKDAKNLQKSLSSASDVLDSRLLNLRSTVQAEKAKILMRCEKLQGRLQELLSWVCDTTRVLDSSDYHNARDANGLNRSLRHYTELKQPLADNKSQLDAIAFDIQFFISEHAQDLTPQQSRQLLRLLNELQKAFWELSERVAAQVEVLQVCLRQVEQTDQVKTLQEQQAMRSRKLEEVCTWLGQAETTLADEQRAASKGDLPTLKQRQSDIKALQRDMQTRAASFASVLKATEEFLEENRTKMNPEELATLQERLCHAKKQYQSLQERTEVAQKELESAVTAAVQQETEKVKAAKELEESRSKIESLLNWVGSLEQAGGLSEQKRPSLGQTPGKQVGKSSWDLPDGHLVDVNRAAETLEQQYDRLKTRHQELLSQQQDVILATQSAQAFLDKQGHNLKPEERYQLQGRLEELKEQYAASLSQSELQLKQVQVLRDELQKFLRDHGEFEAWLVQAEQELERMHHGDSDPQALRPMLLRQGSFSEDVISHKGDLRFVTMSGQKVLDAGRAAAAEGGPEPLGTGSLVKSKLDDATQRYTTLHTKCTKLGSHLNTLLDHYQQFQEVADALRAWLRDSDTAVAKLLSEPVSSDPAVLQKQLASQHLQGDLAEHQVPVEKLQKASRSLLEIQGKPAPDHKRIQETTESIVSHFQRLSQQMAERADLLQKAIAQSQSVQEGLDNMLQSMAEIERSMGAEQPASLSSLSIQESLATNQKLKQDIARQKSSLKATREMVTRFMETADSATASALQDKLAEVTEHFNRLCRQQQEKENVLKDLLPKVEQYEQLSEKLQQFTESRARLLASGNQPDHDIAHFSQHIQELNVEMRQHQEDLDTLEHLAAELNSQGFPAGSSQMQEMVQSLKRDFTQLQKVAKEREKDASSCQEQLDEFRKLVGVVRKWLKDSEGSVPSAETSLGTQELDKRMQQIQTLLEEWAGKSAQVEEINRKGTALENLIVEITAPDAQAKTGSGLPAVGGSVGSVNGYHTCKDLTEIQCDMSDVNQQYEGLGVALRGRQEQLSAMREKMREVQEEASSMLKWLESKERTLSELEASTSPTKTETVRAQAEHNKAFLAELEQNSGKIQKVKAALSDLLEKYPDSPEAGSWKKMQEDLSSRWEKANQVTAERQQKLEESANQLASFQAAESQLRPWLMEKELMMSVLGPLSIDPNMLNAQKQQVQFMLKEFEARRQQHEQLNQAAQGILTGPGDLSPSASQVREELQGVNQKWSELTEQLNSRSSQIDQAIVKSTQYQELLQGLSEKVKAVGQRLSSQSAISTQPDAVKQQLEETSEIRSDLEQLEEEIAEAQTLCDELSVLIGEQYLKDELRKRLETVALPLKGLEDLAADRMNRLQTALASSQQFQHMFDELRTWLDDKLCQQAQSQPISAKLEKLQGQIQEQEELQKSLNQHSGSYEMILAEGESLLLSVQPGEEKTSLQNQLVGLKTHWDELSKQVADRHSSLKDCLQKAQKYQRHTEDLLPWVEDCKAKMAELEVTLDPVQLEATLLRSKALLGDVEKRRSLLEMLNSAADILIDASQTDEDDIRDEKAGINQKMDVITEELQAKTGSIEEMSQRLKEFQESFKNIEKKLEGAKHQMEIYDALGPQACSNKNLEKLRAQQEVLQALEPQVDYLRNFTRGLVEDAPDGSDCSQLLLQAEVAQQDFKTVKQKVSECCTLMENKLEGIGQFNNRVREMFSQLADLDDELDGMGAIGRDIDSLQSQAEDVRSFLGKLQGLKSDIEASEGECKKMLEEEGSPDLLGLKRELETLSKQCSKLTERGKNRREQVEMTLARVEDFYNRLRELNHMTAAAEENEALQWVVGTEVETINQQLGDFKMFQKEQVDPLQLKLQQVNGVGQGLIQSAGKNCDVQGLEHDMEEINTRWNTLNKKVAQRIAQLQEALLHCGKFQDALEPLLSWLADTEDLISNQKPPSAEYKVVKAQIQEQKLLQRLLDDRKATVEMIQAEGGRIAQSAEPADREKIVCQLESLENRWAGLLSKAAARQKQLEDILVLAKQFHETTEPISDWLSVTEKKLANSEPIGTQTAKIQQQITRHKALEEEIESRAPEVKQAVSIGQSLSSLSCLAERGVLAEKLDTLWARYSEIEDRCCRKAALLNQALCNARLFGEDEVEVLNWLAEVEDKLSLVFVKDYKQEVLQKQHADQLALNEEIVNRKKNVDQAIKNGQALLKQTTGEEVLLIQEKLDGIKTRYSDITATSSKALRTLEQARQLATKFQSTHEELTSWMSEVEEELLSSGGQSPAGEQIPQFQQRQKELKKEVMERRLVLDTVNEVSRALLELVPWRAREGLDKLVSDTNERYKLVSDTIKQRVEEIDAAIQRSQQYEQAADAELAWVTETKRKLMALGPIRLEQDQTTAQLQVQKAFSIDIIRHKDSMDELFSQRNEIFGTCGEEQKAILQEKTESLVKQYEAVSQLNSERYARLERAQVLVNQFWETYEELNPWIEETQVLIAQLPPPAIDHEQLKQQQEDMRQLRESIAEHKPHIDKLLKIGPQLKELNPEEGEMVQEKYTTAEAMYARIKEEVCQRALALDEAVSQSTQFHDKIEPMLETLENLSSRLRVPPLIPAEVDKIRECISDNKNATMELEKLQPSFEALKRRGEELIARSQGADKDLAAKVIQDKLDQMVFFWEDIKARAEEREIKFLDVLELAEKFWYDMAALLTTIKDTQDIVHDLESPGIDPSIIKQQVEAAETIKEETDGLHEELEFIRILGADLIFACGETEKPEVKKSIDEMNNAWENLNKTWKERLEKLEEAMQSAVQYQDNLQAMFDWLDNAVIKLCNMPPVGTDLNTVKEQMNEMKEFKLEVYQQQIEMEKLNHQGELMLKKATDETDRDIIKEPLTELKHLWENLGEKIAHRQHKLEAALLALGQFQHALAELMAWLTHTEELLDAQRPINGDPKVIEVELAKHHVLKNDVLAHQATVETVNKAGNELLESSAGDDASALRNRLEKLNSCWESVLQKTEEREQQLQSTLQQAQGFHGEIEDFLLWLTRMESQLSASKPTGGLPETAREQLSAHMVTSQWRCLMGSGTSLSFIFHSFQGHRVALSLQMESKLEEALNMATEFQNSLQDFINWLTLAEQSLNIAPSPSLILNTVLSQIDEHKVFANEVNAHRDQIIELDQTGNQLKFLSQKQDVVLIKNLLVSVQSRWEKVVQRSVERGRALDDARKRAKQFHEAWKKLIDWLEDAENRLDSELEISNDPDKIKLQLSKHKEFQKTLGGKQPVYDTTIRTGRALKEKALLPDDTQKLDNLLGEVRDKWDTVCGKSVERCVSKERPSPSFLSRALCCFLFRQHKLEEALLFSGQFMDALQALVDWLYKVEPQLAEDQPVHGDLDLVMNLMDAHKEFMKKVEEKRTDVNAAVGMGEVILAACHPDCITTIKHWITIIRARFEEVLTWAKQHQQRLESALSELVANAELLEELLAWIQWAETTLIQRDQEPMPQNIEQVKALISEHQLFMEEMTRKQPDVDRVTKTYKRKATEPTHGPFIEKSRSNRKSLSQTAPPTMPIISQSETKNPRINQLSARWQQVWLLALERQRRLNDALDRLEELKEFANFDFDVWRKKYMRWMNHKKSRVMDFFRRIDKDQDGKITRQEFIDGILASKFPTTKLEMTAVADIFDRDGDGYIDYYEFVAALHPNKDAYRPTTDADKIEDEVTRQVAQCKCAKRFQVEQIGENKYRFFLGNQFGDSQQLRLVRILRSTVMVRVGGGWMALDEFLVKNDPCRARGRTNLELREKFILPEGASQGMTPFRSRGRRSKPSSRAASPTRSSSSASQSNHSCTSMPSSPATPASGAKVTPATGSKLKRPTFHSSRTSLAGDTSNSSSPVSTGAKTSRADPKKTASRPTSRAGSRTGSRASSRRGSDASDFDLLETQSACSDTSESSAAGGQGSSRRGLAKPSKIPTMSKKTTTATPKTPGPKR</sequence>
<feature type="compositionally biased region" description="Basic residues" evidence="9">
    <location>
        <begin position="1349"/>
        <end position="1358"/>
    </location>
</feature>
<dbReference type="PROSITE" id="PS00018">
    <property type="entry name" value="EF_HAND_1"/>
    <property type="match status" value="2"/>
</dbReference>
<evidence type="ECO:0000259" key="11">
    <source>
        <dbReference type="PROSITE" id="PS51460"/>
    </source>
</evidence>
<dbReference type="Gene3D" id="1.20.58.60">
    <property type="match status" value="26"/>
</dbReference>
<dbReference type="InterPro" id="IPR018247">
    <property type="entry name" value="EF_Hand_1_Ca_BS"/>
</dbReference>
<keyword evidence="2" id="KW-0963">Cytoplasm</keyword>
<dbReference type="PROSITE" id="PS50222">
    <property type="entry name" value="EF_HAND_2"/>
    <property type="match status" value="2"/>
</dbReference>
<dbReference type="FunFam" id="1.20.58.60:FF:000090">
    <property type="entry name" value="microtubule-actin cross-linking factor 1 isoform X2"/>
    <property type="match status" value="1"/>
</dbReference>
<dbReference type="FunFam" id="1.20.58.60:FF:000025">
    <property type="entry name" value="microtubule-actin cross-linking factor 1"/>
    <property type="match status" value="1"/>
</dbReference>
<dbReference type="GO" id="GO:0005509">
    <property type="term" value="F:calcium ion binding"/>
    <property type="evidence" value="ECO:0007669"/>
    <property type="project" value="InterPro"/>
</dbReference>
<evidence type="ECO:0000256" key="6">
    <source>
        <dbReference type="ARBA" id="ARBA00022837"/>
    </source>
</evidence>
<dbReference type="PROSITE" id="PS51460">
    <property type="entry name" value="GAR"/>
    <property type="match status" value="1"/>
</dbReference>
<dbReference type="GO" id="GO:0005886">
    <property type="term" value="C:plasma membrane"/>
    <property type="evidence" value="ECO:0007669"/>
    <property type="project" value="UniProtKB-SubCell"/>
</dbReference>
<dbReference type="SMART" id="SM01129">
    <property type="entry name" value="DELLA"/>
    <property type="match status" value="1"/>
</dbReference>
<dbReference type="PANTHER" id="PTHR23169">
    <property type="entry name" value="ENVOPLAKIN"/>
    <property type="match status" value="1"/>
</dbReference>
<feature type="coiled-coil region" evidence="8">
    <location>
        <begin position="3297"/>
        <end position="3343"/>
    </location>
</feature>
<dbReference type="OMA" id="SDFINME"/>
<dbReference type="FunFam" id="1.20.58.60:FF:000014">
    <property type="entry name" value="microtubule-actin cross-linking factor 1"/>
    <property type="match status" value="1"/>
</dbReference>
<evidence type="ECO:0000259" key="10">
    <source>
        <dbReference type="PROSITE" id="PS50222"/>
    </source>
</evidence>
<reference evidence="12" key="2">
    <citation type="submission" date="2025-09" db="UniProtKB">
        <authorList>
            <consortium name="Ensembl"/>
        </authorList>
    </citation>
    <scope>IDENTIFICATION</scope>
</reference>
<evidence type="ECO:0000256" key="7">
    <source>
        <dbReference type="ARBA" id="ARBA00023212"/>
    </source>
</evidence>
<feature type="region of interest" description="Disordered" evidence="9">
    <location>
        <begin position="5329"/>
        <end position="5510"/>
    </location>
</feature>
<keyword evidence="4" id="KW-0479">Metal-binding</keyword>
<evidence type="ECO:0000313" key="13">
    <source>
        <dbReference type="Proteomes" id="UP000594220"/>
    </source>
</evidence>
<feature type="region of interest" description="Disordered" evidence="9">
    <location>
        <begin position="5067"/>
        <end position="5099"/>
    </location>
</feature>
<feature type="region of interest" description="Disordered" evidence="9">
    <location>
        <begin position="1210"/>
        <end position="1244"/>
    </location>
</feature>
<evidence type="ECO:0000256" key="3">
    <source>
        <dbReference type="ARBA" id="ARBA00022553"/>
    </source>
</evidence>
<dbReference type="CDD" id="cd00176">
    <property type="entry name" value="SPEC"/>
    <property type="match status" value="19"/>
</dbReference>
<dbReference type="GO" id="GO:0005882">
    <property type="term" value="C:intermediate filament"/>
    <property type="evidence" value="ECO:0007669"/>
    <property type="project" value="TreeGrafter"/>
</dbReference>